<dbReference type="EMBL" id="BPLR01009604">
    <property type="protein sequence ID" value="GIY33199.1"/>
    <property type="molecule type" value="Genomic_DNA"/>
</dbReference>
<organism evidence="1 2">
    <name type="scientific">Caerostris extrusa</name>
    <name type="common">Bark spider</name>
    <name type="synonym">Caerostris bankana</name>
    <dbReference type="NCBI Taxonomy" id="172846"/>
    <lineage>
        <taxon>Eukaryota</taxon>
        <taxon>Metazoa</taxon>
        <taxon>Ecdysozoa</taxon>
        <taxon>Arthropoda</taxon>
        <taxon>Chelicerata</taxon>
        <taxon>Arachnida</taxon>
        <taxon>Araneae</taxon>
        <taxon>Araneomorphae</taxon>
        <taxon>Entelegynae</taxon>
        <taxon>Araneoidea</taxon>
        <taxon>Araneidae</taxon>
        <taxon>Caerostris</taxon>
    </lineage>
</organism>
<reference evidence="1 2" key="1">
    <citation type="submission" date="2021-06" db="EMBL/GenBank/DDBJ databases">
        <title>Caerostris extrusa draft genome.</title>
        <authorList>
            <person name="Kono N."/>
            <person name="Arakawa K."/>
        </authorList>
    </citation>
    <scope>NUCLEOTIDE SEQUENCE [LARGE SCALE GENOMIC DNA]</scope>
</reference>
<name>A0AAV4SGW6_CAEEX</name>
<accession>A0AAV4SGW6</accession>
<proteinExistence type="predicted"/>
<dbReference type="Proteomes" id="UP001054945">
    <property type="component" value="Unassembled WGS sequence"/>
</dbReference>
<evidence type="ECO:0000313" key="2">
    <source>
        <dbReference type="Proteomes" id="UP001054945"/>
    </source>
</evidence>
<dbReference type="AlphaFoldDB" id="A0AAV4SGW6"/>
<evidence type="ECO:0000313" key="1">
    <source>
        <dbReference type="EMBL" id="GIY33199.1"/>
    </source>
</evidence>
<protein>
    <submittedName>
        <fullName evidence="1">Uncharacterized protein</fullName>
    </submittedName>
</protein>
<sequence>MARFLYRQSQLFFKNGCLASGLATHHVPTRRQTSGNQHSPCWIKKTHRFVATNIVYLIPLGVRYDQHLQSLCQIHVSSGIKLVYHHQWT</sequence>
<gene>
    <name evidence="1" type="ORF">CEXT_14861</name>
</gene>
<comment type="caution">
    <text evidence="1">The sequence shown here is derived from an EMBL/GenBank/DDBJ whole genome shotgun (WGS) entry which is preliminary data.</text>
</comment>
<keyword evidence="2" id="KW-1185">Reference proteome</keyword>